<keyword evidence="2 4" id="KW-0547">Nucleotide-binding</keyword>
<dbReference type="GO" id="GO:0030272">
    <property type="term" value="F:5-formyltetrahydrofolate cyclo-ligase activity"/>
    <property type="evidence" value="ECO:0007669"/>
    <property type="project" value="UniProtKB-EC"/>
</dbReference>
<keyword evidence="6" id="KW-0436">Ligase</keyword>
<dbReference type="InterPro" id="IPR002698">
    <property type="entry name" value="FTHF_cligase"/>
</dbReference>
<evidence type="ECO:0000313" key="6">
    <source>
        <dbReference type="EMBL" id="TCS80420.1"/>
    </source>
</evidence>
<dbReference type="AlphaFoldDB" id="A0A4R3KBP2"/>
<evidence type="ECO:0000256" key="5">
    <source>
        <dbReference type="RuleBase" id="RU361279"/>
    </source>
</evidence>
<dbReference type="NCBIfam" id="TIGR02727">
    <property type="entry name" value="MTHFS_bact"/>
    <property type="match status" value="1"/>
</dbReference>
<dbReference type="SUPFAM" id="SSF100950">
    <property type="entry name" value="NagB/RpiA/CoA transferase-like"/>
    <property type="match status" value="1"/>
</dbReference>
<comment type="similarity">
    <text evidence="1 5">Belongs to the 5-formyltetrahydrofolate cyclo-ligase family.</text>
</comment>
<dbReference type="EMBL" id="SMAA01000004">
    <property type="protein sequence ID" value="TCS80420.1"/>
    <property type="molecule type" value="Genomic_DNA"/>
</dbReference>
<dbReference type="Pfam" id="PF01812">
    <property type="entry name" value="5-FTHF_cyc-lig"/>
    <property type="match status" value="1"/>
</dbReference>
<evidence type="ECO:0000256" key="4">
    <source>
        <dbReference type="PIRSR" id="PIRSR006806-1"/>
    </source>
</evidence>
<dbReference type="EC" id="6.3.3.2" evidence="5"/>
<evidence type="ECO:0000313" key="7">
    <source>
        <dbReference type="Proteomes" id="UP000295188"/>
    </source>
</evidence>
<evidence type="ECO:0000256" key="2">
    <source>
        <dbReference type="ARBA" id="ARBA00022741"/>
    </source>
</evidence>
<dbReference type="GO" id="GO:0005524">
    <property type="term" value="F:ATP binding"/>
    <property type="evidence" value="ECO:0007669"/>
    <property type="project" value="UniProtKB-KW"/>
</dbReference>
<proteinExistence type="inferred from homology"/>
<keyword evidence="5" id="KW-0460">Magnesium</keyword>
<dbReference type="InterPro" id="IPR024185">
    <property type="entry name" value="FTHF_cligase-like_sf"/>
</dbReference>
<dbReference type="PANTHER" id="PTHR23407">
    <property type="entry name" value="ATPASE INHIBITOR/5-FORMYLTETRAHYDROFOLATE CYCLO-LIGASE"/>
    <property type="match status" value="1"/>
</dbReference>
<dbReference type="PANTHER" id="PTHR23407:SF1">
    <property type="entry name" value="5-FORMYLTETRAHYDROFOLATE CYCLO-LIGASE"/>
    <property type="match status" value="1"/>
</dbReference>
<comment type="catalytic activity">
    <reaction evidence="5">
        <text>(6S)-5-formyl-5,6,7,8-tetrahydrofolate + ATP = (6R)-5,10-methenyltetrahydrofolate + ADP + phosphate</text>
        <dbReference type="Rhea" id="RHEA:10488"/>
        <dbReference type="ChEBI" id="CHEBI:30616"/>
        <dbReference type="ChEBI" id="CHEBI:43474"/>
        <dbReference type="ChEBI" id="CHEBI:57455"/>
        <dbReference type="ChEBI" id="CHEBI:57457"/>
        <dbReference type="ChEBI" id="CHEBI:456216"/>
        <dbReference type="EC" id="6.3.3.2"/>
    </reaction>
</comment>
<organism evidence="6 7">
    <name type="scientific">Pectinatus cerevisiiphilus</name>
    <dbReference type="NCBI Taxonomy" id="86956"/>
    <lineage>
        <taxon>Bacteria</taxon>
        <taxon>Bacillati</taxon>
        <taxon>Bacillota</taxon>
        <taxon>Negativicutes</taxon>
        <taxon>Selenomonadales</taxon>
        <taxon>Selenomonadaceae</taxon>
        <taxon>Pectinatus</taxon>
    </lineage>
</organism>
<accession>A0A4R3KBP2</accession>
<gene>
    <name evidence="6" type="ORF">EDC37_10422</name>
</gene>
<name>A0A4R3KBP2_9FIRM</name>
<dbReference type="GO" id="GO:0035999">
    <property type="term" value="P:tetrahydrofolate interconversion"/>
    <property type="evidence" value="ECO:0007669"/>
    <property type="project" value="TreeGrafter"/>
</dbReference>
<comment type="cofactor">
    <cofactor evidence="5">
        <name>Mg(2+)</name>
        <dbReference type="ChEBI" id="CHEBI:18420"/>
    </cofactor>
</comment>
<keyword evidence="7" id="KW-1185">Reference proteome</keyword>
<dbReference type="GO" id="GO:0046872">
    <property type="term" value="F:metal ion binding"/>
    <property type="evidence" value="ECO:0007669"/>
    <property type="project" value="UniProtKB-KW"/>
</dbReference>
<dbReference type="PIRSF" id="PIRSF006806">
    <property type="entry name" value="FTHF_cligase"/>
    <property type="match status" value="1"/>
</dbReference>
<sequence>MAFASMPDEVQTKHIMEDVLLKGKQLCLPYIVNIKEGLMRAAVVSSLSALVLGKAGILSVPETELHFVEPEQISLVIVPGVAFTKDGYRLGMGGGFYDRFLPKAPNAVKIGIGFSVQQVASVPVDKYDFPLDKVITENS</sequence>
<dbReference type="InterPro" id="IPR037171">
    <property type="entry name" value="NagB/RpiA_transferase-like"/>
</dbReference>
<dbReference type="GO" id="GO:0009396">
    <property type="term" value="P:folic acid-containing compound biosynthetic process"/>
    <property type="evidence" value="ECO:0007669"/>
    <property type="project" value="TreeGrafter"/>
</dbReference>
<reference evidence="6 7" key="1">
    <citation type="submission" date="2019-03" db="EMBL/GenBank/DDBJ databases">
        <title>Genomic Encyclopedia of Type Strains, Phase IV (KMG-IV): sequencing the most valuable type-strain genomes for metagenomic binning, comparative biology and taxonomic classification.</title>
        <authorList>
            <person name="Goeker M."/>
        </authorList>
    </citation>
    <scope>NUCLEOTIDE SEQUENCE [LARGE SCALE GENOMIC DNA]</scope>
    <source>
        <strain evidence="6 7">DSM 20467</strain>
    </source>
</reference>
<evidence type="ECO:0000256" key="3">
    <source>
        <dbReference type="ARBA" id="ARBA00022840"/>
    </source>
</evidence>
<evidence type="ECO:0000256" key="1">
    <source>
        <dbReference type="ARBA" id="ARBA00010638"/>
    </source>
</evidence>
<keyword evidence="5" id="KW-0479">Metal-binding</keyword>
<dbReference type="Proteomes" id="UP000295188">
    <property type="component" value="Unassembled WGS sequence"/>
</dbReference>
<protein>
    <recommendedName>
        <fullName evidence="5">5-formyltetrahydrofolate cyclo-ligase</fullName>
        <ecNumber evidence="5">6.3.3.2</ecNumber>
    </recommendedName>
</protein>
<comment type="caution">
    <text evidence="6">The sequence shown here is derived from an EMBL/GenBank/DDBJ whole genome shotgun (WGS) entry which is preliminary data.</text>
</comment>
<feature type="binding site" evidence="4">
    <location>
        <begin position="89"/>
        <end position="97"/>
    </location>
    <ligand>
        <name>ATP</name>
        <dbReference type="ChEBI" id="CHEBI:30616"/>
    </ligand>
</feature>
<keyword evidence="3 4" id="KW-0067">ATP-binding</keyword>
<feature type="binding site" evidence="4">
    <location>
        <position position="9"/>
    </location>
    <ligand>
        <name>substrate</name>
    </ligand>
</feature>
<dbReference type="Gene3D" id="3.40.50.10420">
    <property type="entry name" value="NagB/RpiA/CoA transferase-like"/>
    <property type="match status" value="1"/>
</dbReference>